<name>A0A2R6ADG4_9ARCH</name>
<organism evidence="2 3">
    <name type="scientific">Candidatus Marsarchaeota G1 archaeon OSP_D</name>
    <dbReference type="NCBI Taxonomy" id="1978155"/>
    <lineage>
        <taxon>Archaea</taxon>
        <taxon>Candidatus Marsarchaeota</taxon>
        <taxon>Candidatus Marsarchaeota group 1</taxon>
    </lineage>
</organism>
<keyword evidence="1" id="KW-0812">Transmembrane</keyword>
<gene>
    <name evidence="2" type="ORF">B9Q01_00800</name>
</gene>
<keyword evidence="1" id="KW-0472">Membrane</keyword>
<evidence type="ECO:0008006" key="4">
    <source>
        <dbReference type="Google" id="ProtNLM"/>
    </source>
</evidence>
<proteinExistence type="predicted"/>
<comment type="caution">
    <text evidence="2">The sequence shown here is derived from an EMBL/GenBank/DDBJ whole genome shotgun (WGS) entry which is preliminary data.</text>
</comment>
<evidence type="ECO:0000256" key="1">
    <source>
        <dbReference type="SAM" id="Phobius"/>
    </source>
</evidence>
<dbReference type="SUPFAM" id="SSF49452">
    <property type="entry name" value="Starch-binding domain-like"/>
    <property type="match status" value="1"/>
</dbReference>
<dbReference type="InterPro" id="IPR013784">
    <property type="entry name" value="Carb-bd-like_fold"/>
</dbReference>
<dbReference type="GO" id="GO:0030246">
    <property type="term" value="F:carbohydrate binding"/>
    <property type="evidence" value="ECO:0007669"/>
    <property type="project" value="InterPro"/>
</dbReference>
<dbReference type="AlphaFoldDB" id="A0A2R6ADG4"/>
<keyword evidence="1" id="KW-1133">Transmembrane helix</keyword>
<accession>A0A2R6ADG4</accession>
<dbReference type="EMBL" id="NEXC01000003">
    <property type="protein sequence ID" value="PSN84434.1"/>
    <property type="molecule type" value="Genomic_DNA"/>
</dbReference>
<reference evidence="2 3" key="1">
    <citation type="submission" date="2017-04" db="EMBL/GenBank/DDBJ databases">
        <title>Novel microbial lineages endemic to geothermal iron-oxide mats fill important gaps in the evolutionary history of Archaea.</title>
        <authorList>
            <person name="Jay Z.J."/>
            <person name="Beam J.P."/>
            <person name="Dlakic M."/>
            <person name="Rusch D.B."/>
            <person name="Kozubal M.A."/>
            <person name="Inskeep W.P."/>
        </authorList>
    </citation>
    <scope>NUCLEOTIDE SEQUENCE [LARGE SCALE GENOMIC DNA]</scope>
    <source>
        <strain evidence="2">OSP_D</strain>
    </source>
</reference>
<sequence length="397" mass="42991">MKIKVAFLILFVLTFVFSFAIVSATMITKPASATLKIVVKSLDNYPVPNAQIIVSYKLANKTITHGPYYTLLNGTSTIQLPLNASVTASLNVSFRGVLVAKENKTLIPNTTQNFVIVSNIVNVTYAVKSPFGGLFTSSEIEFQGEPNTSVSSVKVTLATPNGSVLLPVGVYNVSAFHGPLFFTKLFFFNLSNKNVNIIAPLLTLYYKVLSVNHETINAQNVAILSGNSLLSYQSGSEGSFSSLLPGYYEVIAYANGLTNETTISLGKNETINLILPIGYTVQLLLTDFSGSPLKSYTTILSGPINESATTLPNGIAIFKNLPLGTYTLKIYKNSTLIYVTTITVDSSGEQVINLPIVGQNGETITQLFGNFRYTFGVVLLLFAALILTRTRLRKESP</sequence>
<protein>
    <recommendedName>
        <fullName evidence="4">Prealbumin-like fold domain-containing protein</fullName>
    </recommendedName>
</protein>
<evidence type="ECO:0000313" key="3">
    <source>
        <dbReference type="Proteomes" id="UP000240880"/>
    </source>
</evidence>
<feature type="transmembrane region" description="Helical" evidence="1">
    <location>
        <begin position="371"/>
        <end position="388"/>
    </location>
</feature>
<dbReference type="Proteomes" id="UP000240880">
    <property type="component" value="Unassembled WGS sequence"/>
</dbReference>
<evidence type="ECO:0000313" key="2">
    <source>
        <dbReference type="EMBL" id="PSN84434.1"/>
    </source>
</evidence>